<gene>
    <name evidence="1" type="ORF">LE_TR15510_c0_g1_i1_g.49762</name>
</gene>
<accession>A0A1J3H6L9</accession>
<dbReference type="Pfam" id="PF05212">
    <property type="entry name" value="DUF707"/>
    <property type="match status" value="1"/>
</dbReference>
<reference evidence="1" key="1">
    <citation type="submission" date="2016-07" db="EMBL/GenBank/DDBJ databases">
        <title>De novo transcriptome assembly of four accessions of the metal hyperaccumulator plant Noccaea caerulescens.</title>
        <authorList>
            <person name="Blande D."/>
            <person name="Halimaa P."/>
            <person name="Tervahauta A.I."/>
            <person name="Aarts M.G."/>
            <person name="Karenlampi S.O."/>
        </authorList>
    </citation>
    <scope>NUCLEOTIDE SEQUENCE</scope>
</reference>
<organism evidence="1">
    <name type="scientific">Noccaea caerulescens</name>
    <name type="common">Alpine penny-cress</name>
    <name type="synonym">Thlaspi caerulescens</name>
    <dbReference type="NCBI Taxonomy" id="107243"/>
    <lineage>
        <taxon>Eukaryota</taxon>
        <taxon>Viridiplantae</taxon>
        <taxon>Streptophyta</taxon>
        <taxon>Embryophyta</taxon>
        <taxon>Tracheophyta</taxon>
        <taxon>Spermatophyta</taxon>
        <taxon>Magnoliopsida</taxon>
        <taxon>eudicotyledons</taxon>
        <taxon>Gunneridae</taxon>
        <taxon>Pentapetalae</taxon>
        <taxon>rosids</taxon>
        <taxon>malvids</taxon>
        <taxon>Brassicales</taxon>
        <taxon>Brassicaceae</taxon>
        <taxon>Coluteocarpeae</taxon>
        <taxon>Noccaea</taxon>
    </lineage>
</organism>
<name>A0A1J3H6L9_NOCCA</name>
<dbReference type="EMBL" id="GEVL01013371">
    <property type="protein sequence ID" value="JAU63970.1"/>
    <property type="molecule type" value="Transcribed_RNA"/>
</dbReference>
<proteinExistence type="predicted"/>
<evidence type="ECO:0000313" key="1">
    <source>
        <dbReference type="EMBL" id="JAU63970.1"/>
    </source>
</evidence>
<sequence length="77" mass="8583">MHNNITGKMQNITENIQNKTSGTCEHCENLNKPLGTEALPQGIIAKTSNLETQHLWNYSDSKKGKQNRLMSLLAMAV</sequence>
<protein>
    <submittedName>
        <fullName evidence="1">Uncharacterized protein</fullName>
    </submittedName>
</protein>
<dbReference type="AlphaFoldDB" id="A0A1J3H6L9"/>
<dbReference type="InterPro" id="IPR007877">
    <property type="entry name" value="DUF707"/>
</dbReference>